<organism evidence="1 2">
    <name type="scientific">Candidatus Hodgkinia cicadicola</name>
    <dbReference type="NCBI Taxonomy" id="573658"/>
    <lineage>
        <taxon>Bacteria</taxon>
        <taxon>Pseudomonadati</taxon>
        <taxon>Pseudomonadota</taxon>
        <taxon>Alphaproteobacteria</taxon>
        <taxon>Hyphomicrobiales</taxon>
        <taxon>Candidatus Hodgkinia</taxon>
    </lineage>
</organism>
<name>A0ABX4MEZ8_9HYPH</name>
<dbReference type="GO" id="GO:0005840">
    <property type="term" value="C:ribosome"/>
    <property type="evidence" value="ECO:0007669"/>
    <property type="project" value="UniProtKB-KW"/>
</dbReference>
<gene>
    <name evidence="1" type="primary">rplX</name>
    <name evidence="1" type="ORF">magneo_264</name>
</gene>
<evidence type="ECO:0000313" key="1">
    <source>
        <dbReference type="EMBL" id="PIM95055.1"/>
    </source>
</evidence>
<comment type="caution">
    <text evidence="1">The sequence shown here is derived from an EMBL/GenBank/DDBJ whole genome shotgun (WGS) entry which is preliminary data.</text>
</comment>
<protein>
    <submittedName>
        <fullName evidence="1">50S ribosomal protein L24</fullName>
    </submittedName>
</protein>
<dbReference type="EMBL" id="NXGM01000107">
    <property type="protein sequence ID" value="PIM95055.1"/>
    <property type="molecule type" value="Genomic_DNA"/>
</dbReference>
<accession>A0ABX4MEZ8</accession>
<proteinExistence type="predicted"/>
<dbReference type="Proteomes" id="UP000228684">
    <property type="component" value="Unassembled WGS sequence"/>
</dbReference>
<reference evidence="1" key="1">
    <citation type="submission" date="2017-09" db="EMBL/GenBank/DDBJ databases">
        <authorList>
            <person name="Campbell M.A."/>
            <person name="Lukasik P."/>
            <person name="Simon C."/>
            <person name="McCutcheon J.P."/>
        </authorList>
    </citation>
    <scope>NUCLEOTIDE SEQUENCE [LARGE SCALE GENOMIC DNA]</scope>
    <source>
        <strain evidence="1">MAGNEO</strain>
    </source>
</reference>
<sequence>MNKKILIKTGEFKDKICVIKRTYNQRDTTKIIGHCFVYQKTVMVVVNKNNFKSIELN</sequence>
<evidence type="ECO:0000313" key="2">
    <source>
        <dbReference type="Proteomes" id="UP000228684"/>
    </source>
</evidence>
<keyword evidence="2" id="KW-1185">Reference proteome</keyword>
<keyword evidence="1" id="KW-0689">Ribosomal protein</keyword>
<keyword evidence="1" id="KW-0687">Ribonucleoprotein</keyword>